<dbReference type="PROSITE" id="PS50071">
    <property type="entry name" value="HOMEOBOX_2"/>
    <property type="match status" value="1"/>
</dbReference>
<sequence>MSDRDRDFSQFDSVSEFHREIPAGSNDHKLNLIHAKEEKDDTEVKDPLLKGCPAKRKREEDSSAEELGIGKRRHRTTFTQAQLDALEEAFNHSQYPDVFTREQLAKGINLNEARVQVWFQNRRAKHRKQERQHPRTSFPYHSGIYYPPERLYSPASHLYFPVSPMACPVSSLPGSKNILESRSPSSRPVHSPCRSCPPGSLCCGAGLAPTSTPPWSPGFARPLSPSKSPLYEKEGPTSLNMTRNDWSSKSLALLRMRAQSYSHVFGPSCLS</sequence>
<dbReference type="GO" id="GO:0000977">
    <property type="term" value="F:RNA polymerase II transcription regulatory region sequence-specific DNA binding"/>
    <property type="evidence" value="ECO:0007669"/>
    <property type="project" value="TreeGrafter"/>
</dbReference>
<evidence type="ECO:0000256" key="2">
    <source>
        <dbReference type="ARBA" id="ARBA00023125"/>
    </source>
</evidence>
<dbReference type="STRING" id="50429.A0A2B4SLE9"/>
<evidence type="ECO:0000256" key="6">
    <source>
        <dbReference type="RuleBase" id="RU000682"/>
    </source>
</evidence>
<dbReference type="PANTHER" id="PTHR24329">
    <property type="entry name" value="HOMEOBOX PROTEIN ARISTALESS"/>
    <property type="match status" value="1"/>
</dbReference>
<feature type="DNA-binding region" description="Homeobox" evidence="5">
    <location>
        <begin position="71"/>
        <end position="130"/>
    </location>
</feature>
<evidence type="ECO:0000259" key="8">
    <source>
        <dbReference type="PROSITE" id="PS50071"/>
    </source>
</evidence>
<evidence type="ECO:0000256" key="7">
    <source>
        <dbReference type="SAM" id="MobiDB-lite"/>
    </source>
</evidence>
<evidence type="ECO:0000256" key="3">
    <source>
        <dbReference type="ARBA" id="ARBA00023155"/>
    </source>
</evidence>
<dbReference type="PANTHER" id="PTHR24329:SF543">
    <property type="entry name" value="FI01017P-RELATED"/>
    <property type="match status" value="1"/>
</dbReference>
<feature type="domain" description="Homeobox" evidence="8">
    <location>
        <begin position="69"/>
        <end position="129"/>
    </location>
</feature>
<dbReference type="FunFam" id="1.10.10.60:FF:000679">
    <property type="entry name" value="Homeobox protein aristaless"/>
    <property type="match status" value="1"/>
</dbReference>
<dbReference type="InterPro" id="IPR001356">
    <property type="entry name" value="HD"/>
</dbReference>
<dbReference type="Pfam" id="PF00046">
    <property type="entry name" value="Homeodomain"/>
    <property type="match status" value="1"/>
</dbReference>
<dbReference type="PROSITE" id="PS00027">
    <property type="entry name" value="HOMEOBOX_1"/>
    <property type="match status" value="1"/>
</dbReference>
<accession>A0A2B4SLE9</accession>
<feature type="compositionally biased region" description="Basic and acidic residues" evidence="7">
    <location>
        <begin position="1"/>
        <end position="48"/>
    </location>
</feature>
<dbReference type="SMART" id="SM00389">
    <property type="entry name" value="HOX"/>
    <property type="match status" value="1"/>
</dbReference>
<dbReference type="EMBL" id="LSMT01000046">
    <property type="protein sequence ID" value="PFX30721.1"/>
    <property type="molecule type" value="Genomic_DNA"/>
</dbReference>
<evidence type="ECO:0000313" key="9">
    <source>
        <dbReference type="EMBL" id="PFX30721.1"/>
    </source>
</evidence>
<dbReference type="Gene3D" id="1.10.10.60">
    <property type="entry name" value="Homeodomain-like"/>
    <property type="match status" value="1"/>
</dbReference>
<keyword evidence="2 5" id="KW-0238">DNA-binding</keyword>
<dbReference type="CDD" id="cd00086">
    <property type="entry name" value="homeodomain"/>
    <property type="match status" value="1"/>
</dbReference>
<organism evidence="9 10">
    <name type="scientific">Stylophora pistillata</name>
    <name type="common">Smooth cauliflower coral</name>
    <dbReference type="NCBI Taxonomy" id="50429"/>
    <lineage>
        <taxon>Eukaryota</taxon>
        <taxon>Metazoa</taxon>
        <taxon>Cnidaria</taxon>
        <taxon>Anthozoa</taxon>
        <taxon>Hexacorallia</taxon>
        <taxon>Scleractinia</taxon>
        <taxon>Astrocoeniina</taxon>
        <taxon>Pocilloporidae</taxon>
        <taxon>Stylophora</taxon>
    </lineage>
</organism>
<dbReference type="Proteomes" id="UP000225706">
    <property type="component" value="Unassembled WGS sequence"/>
</dbReference>
<dbReference type="SUPFAM" id="SSF46689">
    <property type="entry name" value="Homeodomain-like"/>
    <property type="match status" value="1"/>
</dbReference>
<dbReference type="AlphaFoldDB" id="A0A2B4SLE9"/>
<evidence type="ECO:0000256" key="1">
    <source>
        <dbReference type="ARBA" id="ARBA00004123"/>
    </source>
</evidence>
<evidence type="ECO:0000256" key="4">
    <source>
        <dbReference type="ARBA" id="ARBA00023242"/>
    </source>
</evidence>
<proteinExistence type="predicted"/>
<dbReference type="InterPro" id="IPR050649">
    <property type="entry name" value="Paired_Homeobox_TFs"/>
</dbReference>
<protein>
    <submittedName>
        <fullName evidence="9">Retinal homeobox protein Rx2</fullName>
    </submittedName>
</protein>
<feature type="region of interest" description="Disordered" evidence="7">
    <location>
        <begin position="1"/>
        <end position="67"/>
    </location>
</feature>
<keyword evidence="3 5" id="KW-0371">Homeobox</keyword>
<keyword evidence="10" id="KW-1185">Reference proteome</keyword>
<evidence type="ECO:0000313" key="10">
    <source>
        <dbReference type="Proteomes" id="UP000225706"/>
    </source>
</evidence>
<keyword evidence="4 5" id="KW-0539">Nucleus</keyword>
<reference evidence="10" key="1">
    <citation type="journal article" date="2017" name="bioRxiv">
        <title>Comparative analysis of the genomes of Stylophora pistillata and Acropora digitifera provides evidence for extensive differences between species of corals.</title>
        <authorList>
            <person name="Voolstra C.R."/>
            <person name="Li Y."/>
            <person name="Liew Y.J."/>
            <person name="Baumgarten S."/>
            <person name="Zoccola D."/>
            <person name="Flot J.-F."/>
            <person name="Tambutte S."/>
            <person name="Allemand D."/>
            <person name="Aranda M."/>
        </authorList>
    </citation>
    <scope>NUCLEOTIDE SEQUENCE [LARGE SCALE GENOMIC DNA]</scope>
</reference>
<comment type="caution">
    <text evidence="9">The sequence shown here is derived from an EMBL/GenBank/DDBJ whole genome shotgun (WGS) entry which is preliminary data.</text>
</comment>
<dbReference type="GO" id="GO:0000981">
    <property type="term" value="F:DNA-binding transcription factor activity, RNA polymerase II-specific"/>
    <property type="evidence" value="ECO:0007669"/>
    <property type="project" value="InterPro"/>
</dbReference>
<dbReference type="InterPro" id="IPR017970">
    <property type="entry name" value="Homeobox_CS"/>
</dbReference>
<name>A0A2B4SLE9_STYPI</name>
<dbReference type="OrthoDB" id="6159439at2759"/>
<comment type="subcellular location">
    <subcellularLocation>
        <location evidence="1 5 6">Nucleus</location>
    </subcellularLocation>
</comment>
<dbReference type="InterPro" id="IPR009057">
    <property type="entry name" value="Homeodomain-like_sf"/>
</dbReference>
<evidence type="ECO:0000256" key="5">
    <source>
        <dbReference type="PROSITE-ProRule" id="PRU00108"/>
    </source>
</evidence>
<gene>
    <name evidence="9" type="primary">rx2</name>
    <name evidence="9" type="ORF">AWC38_SpisGene4490</name>
</gene>
<dbReference type="GO" id="GO:0005634">
    <property type="term" value="C:nucleus"/>
    <property type="evidence" value="ECO:0007669"/>
    <property type="project" value="UniProtKB-SubCell"/>
</dbReference>